<name>A0A382NWG4_9ZZZZ</name>
<dbReference type="AlphaFoldDB" id="A0A382NWG4"/>
<feature type="non-terminal residue" evidence="1">
    <location>
        <position position="318"/>
    </location>
</feature>
<sequence>MPTNVFFNQAVKSEQNLVEDLVVESLRMYGHNCYYLPRTVVNEDTILGEAANSTFDDAYEVEMYLEGIEGFEGEGDLYSKFGVEVRDSATFVISRRTWERFVSLDVNLATGLRPNEGDLIYFPLSKSLFEIKFVEHENPFYQLGKLFVFKMSCDLFEYSGEKFDTSLEALDTSIELAQAAAVELTLADTPTLRDFVQGESVSQMVYPGIVISGVVSSWSETTNKLTVSSIKTTDTGNPATYNTFLTTSTAGASEDYIGMEATSEGDNIIMSGAGQEGYFIELESGTATVIIPSFITDGTSGTDNIIDDDSNSFLLESG</sequence>
<protein>
    <recommendedName>
        <fullName evidence="2">Neck protein</fullName>
    </recommendedName>
</protein>
<evidence type="ECO:0000313" key="1">
    <source>
        <dbReference type="EMBL" id="SVC65469.1"/>
    </source>
</evidence>
<dbReference type="EMBL" id="UINC01103240">
    <property type="protein sequence ID" value="SVC65469.1"/>
    <property type="molecule type" value="Genomic_DNA"/>
</dbReference>
<accession>A0A382NWG4</accession>
<gene>
    <name evidence="1" type="ORF">METZ01_LOCUS318323</name>
</gene>
<proteinExistence type="predicted"/>
<reference evidence="1" key="1">
    <citation type="submission" date="2018-05" db="EMBL/GenBank/DDBJ databases">
        <authorList>
            <person name="Lanie J.A."/>
            <person name="Ng W.-L."/>
            <person name="Kazmierczak K.M."/>
            <person name="Andrzejewski T.M."/>
            <person name="Davidsen T.M."/>
            <person name="Wayne K.J."/>
            <person name="Tettelin H."/>
            <person name="Glass J.I."/>
            <person name="Rusch D."/>
            <person name="Podicherti R."/>
            <person name="Tsui H.-C.T."/>
            <person name="Winkler M.E."/>
        </authorList>
    </citation>
    <scope>NUCLEOTIDE SEQUENCE</scope>
</reference>
<organism evidence="1">
    <name type="scientific">marine metagenome</name>
    <dbReference type="NCBI Taxonomy" id="408172"/>
    <lineage>
        <taxon>unclassified sequences</taxon>
        <taxon>metagenomes</taxon>
        <taxon>ecological metagenomes</taxon>
    </lineage>
</organism>
<evidence type="ECO:0008006" key="2">
    <source>
        <dbReference type="Google" id="ProtNLM"/>
    </source>
</evidence>
<dbReference type="Pfam" id="PF11649">
    <property type="entry name" value="T4_neck-protein"/>
    <property type="match status" value="1"/>
</dbReference>
<dbReference type="InterPro" id="IPR021674">
    <property type="entry name" value="Phage_T4_Gp14_neck-protein"/>
</dbReference>